<dbReference type="AlphaFoldDB" id="A0A369VZR3"/>
<reference evidence="3" key="1">
    <citation type="submission" date="2018-07" db="EMBL/GenBank/DDBJ databases">
        <authorList>
            <person name="Liu B.-T."/>
            <person name="Du Z."/>
        </authorList>
    </citation>
    <scope>NUCLEOTIDE SEQUENCE [LARGE SCALE GENOMIC DNA]</scope>
    <source>
        <strain evidence="3">XYN52</strain>
    </source>
</reference>
<dbReference type="Gene3D" id="3.20.80.10">
    <property type="entry name" value="Regulatory factor, effector binding domain"/>
    <property type="match status" value="1"/>
</dbReference>
<dbReference type="InterPro" id="IPR029442">
    <property type="entry name" value="GyrI-like"/>
</dbReference>
<gene>
    <name evidence="2" type="ORF">DVH29_14230</name>
</gene>
<dbReference type="OrthoDB" id="4772335at2"/>
<dbReference type="InterPro" id="IPR008319">
    <property type="entry name" value="GyrI-like_CCH_Lin2189-like"/>
</dbReference>
<keyword evidence="3" id="KW-1185">Reference proteome</keyword>
<feature type="domain" description="GyrI-like small molecule binding" evidence="1">
    <location>
        <begin position="23"/>
        <end position="200"/>
    </location>
</feature>
<comment type="caution">
    <text evidence="2">The sequence shown here is derived from an EMBL/GenBank/DDBJ whole genome shotgun (WGS) entry which is preliminary data.</text>
</comment>
<dbReference type="PIRSF" id="PIRSF031644">
    <property type="entry name" value="UCP031644"/>
    <property type="match status" value="1"/>
</dbReference>
<dbReference type="SUPFAM" id="SSF55136">
    <property type="entry name" value="Probable bacterial effector-binding domain"/>
    <property type="match status" value="1"/>
</dbReference>
<dbReference type="Proteomes" id="UP000253759">
    <property type="component" value="Unassembled WGS sequence"/>
</dbReference>
<dbReference type="InterPro" id="IPR011256">
    <property type="entry name" value="Reg_factor_effector_dom_sf"/>
</dbReference>
<sequence>MADKIDFRKRLKPLYGPTRRQGIHLVTVPPMRYLMVDGAGDPNTESAYGAAVEALYGLAYALKFASSRQLGRDYVVPPLEGLWWASDWADFQRRDKASWHWTMMIMLPEWIGPALVARTIEAVGAKKKAPAALAALRVDVLEEGRCVQALHIGPYDAEGPLIARMHDAFMPAHGLVPSGKHHEIYLSDPRRSVPDKLRTVLRQPVMQKAGIA</sequence>
<name>A0A369VZR3_9HYPH</name>
<dbReference type="EMBL" id="QQNH01000029">
    <property type="protein sequence ID" value="RDE07904.1"/>
    <property type="molecule type" value="Genomic_DNA"/>
</dbReference>
<protein>
    <recommendedName>
        <fullName evidence="1">GyrI-like small molecule binding domain-containing protein</fullName>
    </recommendedName>
</protein>
<organism evidence="2 3">
    <name type="scientific">Pelagibacterium lacus</name>
    <dbReference type="NCBI Taxonomy" id="2282655"/>
    <lineage>
        <taxon>Bacteria</taxon>
        <taxon>Pseudomonadati</taxon>
        <taxon>Pseudomonadota</taxon>
        <taxon>Alphaproteobacteria</taxon>
        <taxon>Hyphomicrobiales</taxon>
        <taxon>Devosiaceae</taxon>
        <taxon>Pelagibacterium</taxon>
    </lineage>
</organism>
<evidence type="ECO:0000313" key="3">
    <source>
        <dbReference type="Proteomes" id="UP000253759"/>
    </source>
</evidence>
<evidence type="ECO:0000313" key="2">
    <source>
        <dbReference type="EMBL" id="RDE07904.1"/>
    </source>
</evidence>
<evidence type="ECO:0000259" key="1">
    <source>
        <dbReference type="Pfam" id="PF06445"/>
    </source>
</evidence>
<accession>A0A369VZR3</accession>
<dbReference type="Pfam" id="PF06445">
    <property type="entry name" value="GyrI-like"/>
    <property type="match status" value="1"/>
</dbReference>
<proteinExistence type="predicted"/>
<dbReference type="RefSeq" id="WP_114646859.1">
    <property type="nucleotide sequence ID" value="NZ_QQNH01000029.1"/>
</dbReference>